<organism evidence="2 3">
    <name type="scientific">Planktothricoides raciborskii FACHB-1370</name>
    <dbReference type="NCBI Taxonomy" id="2949576"/>
    <lineage>
        <taxon>Bacteria</taxon>
        <taxon>Bacillati</taxon>
        <taxon>Cyanobacteriota</taxon>
        <taxon>Cyanophyceae</taxon>
        <taxon>Oscillatoriophycideae</taxon>
        <taxon>Oscillatoriales</taxon>
        <taxon>Oscillatoriaceae</taxon>
        <taxon>Planktothricoides</taxon>
    </lineage>
</organism>
<dbReference type="InterPro" id="IPR002711">
    <property type="entry name" value="HNH"/>
</dbReference>
<reference evidence="2 3" key="1">
    <citation type="journal article" date="2020" name="ISME J.">
        <title>Comparative genomics reveals insights into cyanobacterial evolution and habitat adaptation.</title>
        <authorList>
            <person name="Chen M.Y."/>
            <person name="Teng W.K."/>
            <person name="Zhao L."/>
            <person name="Hu C.X."/>
            <person name="Zhou Y.K."/>
            <person name="Han B.P."/>
            <person name="Song L.R."/>
            <person name="Shu W.S."/>
        </authorList>
    </citation>
    <scope>NUCLEOTIDE SEQUENCE [LARGE SCALE GENOMIC DNA]</scope>
    <source>
        <strain evidence="2 3">FACHB-1370</strain>
    </source>
</reference>
<protein>
    <submittedName>
        <fullName evidence="2">HNH endonuclease</fullName>
    </submittedName>
</protein>
<dbReference type="Proteomes" id="UP000641954">
    <property type="component" value="Unassembled WGS sequence"/>
</dbReference>
<dbReference type="Gene3D" id="1.10.30.50">
    <property type="match status" value="1"/>
</dbReference>
<keyword evidence="3" id="KW-1185">Reference proteome</keyword>
<proteinExistence type="predicted"/>
<comment type="caution">
    <text evidence="2">The sequence shown here is derived from an EMBL/GenBank/DDBJ whole genome shotgun (WGS) entry which is preliminary data.</text>
</comment>
<dbReference type="Pfam" id="PF01844">
    <property type="entry name" value="HNH"/>
    <property type="match status" value="1"/>
</dbReference>
<evidence type="ECO:0000259" key="1">
    <source>
        <dbReference type="SMART" id="SM00507"/>
    </source>
</evidence>
<sequence>MRWQERCHKRQQLLEMYGPYCCYCGKYLTKRDRTIEHLIARRDGGSNRLENLRLACYYCNHSRHNNIKQPFQLWQKDLAEKNLKRLQNAKKLI</sequence>
<evidence type="ECO:0000313" key="2">
    <source>
        <dbReference type="EMBL" id="MBD2547825.1"/>
    </source>
</evidence>
<name>A0ABR8EMU0_9CYAN</name>
<keyword evidence="2" id="KW-0255">Endonuclease</keyword>
<keyword evidence="2" id="KW-0378">Hydrolase</keyword>
<dbReference type="CDD" id="cd00085">
    <property type="entry name" value="HNHc"/>
    <property type="match status" value="1"/>
</dbReference>
<dbReference type="EMBL" id="JACJSK010000096">
    <property type="protein sequence ID" value="MBD2547825.1"/>
    <property type="molecule type" value="Genomic_DNA"/>
</dbReference>
<feature type="domain" description="HNH nuclease" evidence="1">
    <location>
        <begin position="8"/>
        <end position="61"/>
    </location>
</feature>
<dbReference type="SMART" id="SM00507">
    <property type="entry name" value="HNHc"/>
    <property type="match status" value="1"/>
</dbReference>
<dbReference type="GO" id="GO:0004519">
    <property type="term" value="F:endonuclease activity"/>
    <property type="evidence" value="ECO:0007669"/>
    <property type="project" value="UniProtKB-KW"/>
</dbReference>
<accession>A0ABR8EMU0</accession>
<keyword evidence="2" id="KW-0540">Nuclease</keyword>
<gene>
    <name evidence="2" type="ORF">H6G72_29195</name>
</gene>
<evidence type="ECO:0000313" key="3">
    <source>
        <dbReference type="Proteomes" id="UP000641954"/>
    </source>
</evidence>
<dbReference type="InterPro" id="IPR003615">
    <property type="entry name" value="HNH_nuc"/>
</dbReference>